<sequence>MVVKRSPVQHVARPEPPESLAALVAANERLQRFAAELAGEQQRAQVERSWLRTMIDQVPDYLYIKDKDARFVIANRAVAADLGHGDPNTLIGKSDLDVHPPQLARRYYEDDMSVIRGEKALIDHEEYVVRPDGTQLWLSTSKLPLRNPEGQIIGLVCSARDITEQRRTQAHIHFLAYHDSLTGLPNRAQFERDLAGLAGRAAEGVPATLVLIDLDRFKHINDTLGHVAGDDLLRQLANRLFQLVGPAGTLARVGGDEFAILLSGPAAGAAESMCRAIQLQLGRPFRLFDDPAFITASFGIAPWQPGSDAFSMLREADIALYEAKARGRGRWEVFTPPMAETVEEKRRIEQDLRRALDTGGELRLEYQPIFATDGRTVAGAEALVRWEHPERGRLAPDVFIGVAEERGLIERLGEWVLEEACRMLARTTIPWVAVNVSPVELRSRRFVDRVIEQLRQLGIDPARLQLEITEGVLLDTSEATEAGLTRLRTAGIRLALDDFGTGYSSLNYLRRYNVDKLKIDRSFVGQLGQSSDAEVIVRTIIDLARSLNMKVTAEGVATEQQRDYLVARGCHELQGYLLSQPLPLEAFLEFTGIAA</sequence>
<dbReference type="SMART" id="SM00086">
    <property type="entry name" value="PAC"/>
    <property type="match status" value="1"/>
</dbReference>
<dbReference type="SMART" id="SM00052">
    <property type="entry name" value="EAL"/>
    <property type="match status" value="1"/>
</dbReference>
<dbReference type="PANTHER" id="PTHR44757">
    <property type="entry name" value="DIGUANYLATE CYCLASE DGCP"/>
    <property type="match status" value="1"/>
</dbReference>
<gene>
    <name evidence="4" type="ORF">VW23_018080</name>
</gene>
<dbReference type="NCBIfam" id="TIGR00229">
    <property type="entry name" value="sensory_box"/>
    <property type="match status" value="1"/>
</dbReference>
<organism evidence="4 5">
    <name type="scientific">Devosia insulae DS-56</name>
    <dbReference type="NCBI Taxonomy" id="1116389"/>
    <lineage>
        <taxon>Bacteria</taxon>
        <taxon>Pseudomonadati</taxon>
        <taxon>Pseudomonadota</taxon>
        <taxon>Alphaproteobacteria</taxon>
        <taxon>Hyphomicrobiales</taxon>
        <taxon>Devosiaceae</taxon>
        <taxon>Devosia</taxon>
    </lineage>
</organism>
<dbReference type="Proteomes" id="UP000095463">
    <property type="component" value="Unassembled WGS sequence"/>
</dbReference>
<dbReference type="AlphaFoldDB" id="A0A1E5XR82"/>
<dbReference type="EMBL" id="LAJE02000172">
    <property type="protein sequence ID" value="OEO31075.1"/>
    <property type="molecule type" value="Genomic_DNA"/>
</dbReference>
<dbReference type="CDD" id="cd01949">
    <property type="entry name" value="GGDEF"/>
    <property type="match status" value="1"/>
</dbReference>
<evidence type="ECO:0000313" key="4">
    <source>
        <dbReference type="EMBL" id="OEO31075.1"/>
    </source>
</evidence>
<dbReference type="SUPFAM" id="SSF141868">
    <property type="entry name" value="EAL domain-like"/>
    <property type="match status" value="1"/>
</dbReference>
<dbReference type="Pfam" id="PF00563">
    <property type="entry name" value="EAL"/>
    <property type="match status" value="1"/>
</dbReference>
<keyword evidence="5" id="KW-1185">Reference proteome</keyword>
<dbReference type="RefSeq" id="WP_069909734.1">
    <property type="nucleotide sequence ID" value="NZ_LAJE02000172.1"/>
</dbReference>
<dbReference type="InterPro" id="IPR013656">
    <property type="entry name" value="PAS_4"/>
</dbReference>
<dbReference type="Gene3D" id="3.30.450.20">
    <property type="entry name" value="PAS domain"/>
    <property type="match status" value="1"/>
</dbReference>
<comment type="caution">
    <text evidence="4">The sequence shown here is derived from an EMBL/GenBank/DDBJ whole genome shotgun (WGS) entry which is preliminary data.</text>
</comment>
<evidence type="ECO:0000259" key="1">
    <source>
        <dbReference type="PROSITE" id="PS50113"/>
    </source>
</evidence>
<dbReference type="Gene3D" id="3.20.20.450">
    <property type="entry name" value="EAL domain"/>
    <property type="match status" value="1"/>
</dbReference>
<feature type="domain" description="PAC" evidence="1">
    <location>
        <begin position="122"/>
        <end position="174"/>
    </location>
</feature>
<dbReference type="PROSITE" id="PS50883">
    <property type="entry name" value="EAL"/>
    <property type="match status" value="1"/>
</dbReference>
<reference evidence="4 5" key="1">
    <citation type="journal article" date="2015" name="Genome Announc.">
        <title>Genome Assemblies of Three Soil-Associated Devosia species: D. insulae, D. limi, and D. soli.</title>
        <authorList>
            <person name="Hassan Y.I."/>
            <person name="Lepp D."/>
            <person name="Zhou T."/>
        </authorList>
    </citation>
    <scope>NUCLEOTIDE SEQUENCE [LARGE SCALE GENOMIC DNA]</scope>
    <source>
        <strain evidence="4 5">DS-56</strain>
    </source>
</reference>
<evidence type="ECO:0000259" key="3">
    <source>
        <dbReference type="PROSITE" id="PS50887"/>
    </source>
</evidence>
<protein>
    <recommendedName>
        <fullName evidence="6">Diguanylate cyclase</fullName>
    </recommendedName>
</protein>
<accession>A0A1E5XR82</accession>
<proteinExistence type="predicted"/>
<dbReference type="InterPro" id="IPR000700">
    <property type="entry name" value="PAS-assoc_C"/>
</dbReference>
<evidence type="ECO:0000259" key="2">
    <source>
        <dbReference type="PROSITE" id="PS50883"/>
    </source>
</evidence>
<dbReference type="SMART" id="SM00267">
    <property type="entry name" value="GGDEF"/>
    <property type="match status" value="1"/>
</dbReference>
<dbReference type="InterPro" id="IPR001610">
    <property type="entry name" value="PAC"/>
</dbReference>
<dbReference type="InterPro" id="IPR029787">
    <property type="entry name" value="Nucleotide_cyclase"/>
</dbReference>
<dbReference type="CDD" id="cd00130">
    <property type="entry name" value="PAS"/>
    <property type="match status" value="1"/>
</dbReference>
<feature type="domain" description="EAL" evidence="2">
    <location>
        <begin position="345"/>
        <end position="595"/>
    </location>
</feature>
<dbReference type="InterPro" id="IPR000014">
    <property type="entry name" value="PAS"/>
</dbReference>
<dbReference type="PANTHER" id="PTHR44757:SF2">
    <property type="entry name" value="BIOFILM ARCHITECTURE MAINTENANCE PROTEIN MBAA"/>
    <property type="match status" value="1"/>
</dbReference>
<dbReference type="NCBIfam" id="TIGR00254">
    <property type="entry name" value="GGDEF"/>
    <property type="match status" value="1"/>
</dbReference>
<evidence type="ECO:0000313" key="5">
    <source>
        <dbReference type="Proteomes" id="UP000095463"/>
    </source>
</evidence>
<dbReference type="Gene3D" id="3.30.70.270">
    <property type="match status" value="1"/>
</dbReference>
<dbReference type="InterPro" id="IPR001633">
    <property type="entry name" value="EAL_dom"/>
</dbReference>
<dbReference type="CDD" id="cd01948">
    <property type="entry name" value="EAL"/>
    <property type="match status" value="1"/>
</dbReference>
<dbReference type="PROSITE" id="PS50113">
    <property type="entry name" value="PAC"/>
    <property type="match status" value="1"/>
</dbReference>
<evidence type="ECO:0008006" key="6">
    <source>
        <dbReference type="Google" id="ProtNLM"/>
    </source>
</evidence>
<feature type="domain" description="GGDEF" evidence="3">
    <location>
        <begin position="205"/>
        <end position="336"/>
    </location>
</feature>
<dbReference type="Pfam" id="PF00990">
    <property type="entry name" value="GGDEF"/>
    <property type="match status" value="1"/>
</dbReference>
<dbReference type="Pfam" id="PF08448">
    <property type="entry name" value="PAS_4"/>
    <property type="match status" value="1"/>
</dbReference>
<dbReference type="InterPro" id="IPR035919">
    <property type="entry name" value="EAL_sf"/>
</dbReference>
<name>A0A1E5XR82_9HYPH</name>
<dbReference type="InterPro" id="IPR052155">
    <property type="entry name" value="Biofilm_reg_signaling"/>
</dbReference>
<dbReference type="SUPFAM" id="SSF55073">
    <property type="entry name" value="Nucleotide cyclase"/>
    <property type="match status" value="1"/>
</dbReference>
<dbReference type="SUPFAM" id="SSF55785">
    <property type="entry name" value="PYP-like sensor domain (PAS domain)"/>
    <property type="match status" value="1"/>
</dbReference>
<dbReference type="InterPro" id="IPR000160">
    <property type="entry name" value="GGDEF_dom"/>
</dbReference>
<dbReference type="InterPro" id="IPR035965">
    <property type="entry name" value="PAS-like_dom_sf"/>
</dbReference>
<dbReference type="InterPro" id="IPR043128">
    <property type="entry name" value="Rev_trsase/Diguanyl_cyclase"/>
</dbReference>
<dbReference type="PROSITE" id="PS50887">
    <property type="entry name" value="GGDEF"/>
    <property type="match status" value="1"/>
</dbReference>
<dbReference type="OrthoDB" id="9814202at2"/>